<feature type="transmembrane region" description="Helical" evidence="2">
    <location>
        <begin position="12"/>
        <end position="38"/>
    </location>
</feature>
<evidence type="ECO:0000313" key="4">
    <source>
        <dbReference type="EMBL" id="RUT04345.1"/>
    </source>
</evidence>
<feature type="transmembrane region" description="Helical" evidence="2">
    <location>
        <begin position="202"/>
        <end position="222"/>
    </location>
</feature>
<keyword evidence="2" id="KW-1133">Transmembrane helix</keyword>
<dbReference type="RefSeq" id="WP_127082955.1">
    <property type="nucleotide sequence ID" value="NZ_RSCL01000011.1"/>
</dbReference>
<keyword evidence="5" id="KW-1185">Reference proteome</keyword>
<feature type="transmembrane region" description="Helical" evidence="2">
    <location>
        <begin position="168"/>
        <end position="190"/>
    </location>
</feature>
<feature type="transmembrane region" description="Helical" evidence="2">
    <location>
        <begin position="234"/>
        <end position="253"/>
    </location>
</feature>
<sequence>MENQLNFIGRQLAKISAMASPALLFIGIVALSFGSIFIKWSENELSPDATVFNRFWLATIFFALWQFAKVIIQFKAREPIQQQPYTYQNLLILSTSGISFALNLVCIAWSLTQTSVAISTVLHNLAPIFTSLGAWLLFNQGFNRQFVIGMIIAFAGAIGIEIEELSTATSNLVGSSVAILSAIFAAAYLLTVENLRTKFDSVTIQLWICGISVIVMLPLVLLSGDEIFPSTLSGWAWVISLALVCQIVGQGLLTYSLNKFSSVVVSLVHLLEPIISSLFAWVIFWERLSFSNWIGFVILLIGLYIAVSSQVTVETD</sequence>
<feature type="domain" description="EamA" evidence="3">
    <location>
        <begin position="23"/>
        <end position="160"/>
    </location>
</feature>
<protein>
    <recommendedName>
        <fullName evidence="3">EamA domain-containing protein</fullName>
    </recommendedName>
</protein>
<dbReference type="AlphaFoldDB" id="A0A3S1IY63"/>
<reference evidence="4" key="2">
    <citation type="journal article" date="2019" name="Genome Biol. Evol.">
        <title>Day and night: Metabolic profiles and evolutionary relationships of six axenic non-marine cyanobacteria.</title>
        <authorList>
            <person name="Will S.E."/>
            <person name="Henke P."/>
            <person name="Boedeker C."/>
            <person name="Huang S."/>
            <person name="Brinkmann H."/>
            <person name="Rohde M."/>
            <person name="Jarek M."/>
            <person name="Friedl T."/>
            <person name="Seufert S."/>
            <person name="Schumacher M."/>
            <person name="Overmann J."/>
            <person name="Neumann-Schaal M."/>
            <person name="Petersen J."/>
        </authorList>
    </citation>
    <scope>NUCLEOTIDE SEQUENCE [LARGE SCALE GENOMIC DNA]</scope>
    <source>
        <strain evidence="4">PCC 7102</strain>
    </source>
</reference>
<feature type="transmembrane region" description="Helical" evidence="2">
    <location>
        <begin position="89"/>
        <end position="111"/>
    </location>
</feature>
<evidence type="ECO:0000313" key="5">
    <source>
        <dbReference type="Proteomes" id="UP000271624"/>
    </source>
</evidence>
<evidence type="ECO:0000259" key="3">
    <source>
        <dbReference type="Pfam" id="PF00892"/>
    </source>
</evidence>
<comment type="caution">
    <text evidence="4">The sequence shown here is derived from an EMBL/GenBank/DDBJ whole genome shotgun (WGS) entry which is preliminary data.</text>
</comment>
<comment type="similarity">
    <text evidence="1">Belongs to the EamA transporter family.</text>
</comment>
<reference evidence="4" key="1">
    <citation type="submission" date="2018-12" db="EMBL/GenBank/DDBJ databases">
        <authorList>
            <person name="Will S."/>
            <person name="Neumann-Schaal M."/>
            <person name="Henke P."/>
        </authorList>
    </citation>
    <scope>NUCLEOTIDE SEQUENCE</scope>
    <source>
        <strain evidence="4">PCC 7102</strain>
    </source>
</reference>
<dbReference type="OrthoDB" id="528577at2"/>
<dbReference type="InterPro" id="IPR000620">
    <property type="entry name" value="EamA_dom"/>
</dbReference>
<proteinExistence type="inferred from homology"/>
<dbReference type="Proteomes" id="UP000271624">
    <property type="component" value="Unassembled WGS sequence"/>
</dbReference>
<organism evidence="4 5">
    <name type="scientific">Dulcicalothrix desertica PCC 7102</name>
    <dbReference type="NCBI Taxonomy" id="232991"/>
    <lineage>
        <taxon>Bacteria</taxon>
        <taxon>Bacillati</taxon>
        <taxon>Cyanobacteriota</taxon>
        <taxon>Cyanophyceae</taxon>
        <taxon>Nostocales</taxon>
        <taxon>Calotrichaceae</taxon>
        <taxon>Dulcicalothrix</taxon>
    </lineage>
</organism>
<evidence type="ECO:0000256" key="1">
    <source>
        <dbReference type="ARBA" id="ARBA00007362"/>
    </source>
</evidence>
<dbReference type="PANTHER" id="PTHR22911">
    <property type="entry name" value="ACYL-MALONYL CONDENSING ENZYME-RELATED"/>
    <property type="match status" value="1"/>
</dbReference>
<keyword evidence="2" id="KW-0812">Transmembrane</keyword>
<dbReference type="EMBL" id="RSCL01000011">
    <property type="protein sequence ID" value="RUT04345.1"/>
    <property type="molecule type" value="Genomic_DNA"/>
</dbReference>
<gene>
    <name evidence="4" type="ORF">DSM106972_045730</name>
</gene>
<feature type="domain" description="EamA" evidence="3">
    <location>
        <begin position="174"/>
        <end position="307"/>
    </location>
</feature>
<dbReference type="GO" id="GO:0016020">
    <property type="term" value="C:membrane"/>
    <property type="evidence" value="ECO:0007669"/>
    <property type="project" value="InterPro"/>
</dbReference>
<feature type="transmembrane region" description="Helical" evidence="2">
    <location>
        <begin position="117"/>
        <end position="138"/>
    </location>
</feature>
<keyword evidence="2" id="KW-0472">Membrane</keyword>
<dbReference type="SUPFAM" id="SSF103481">
    <property type="entry name" value="Multidrug resistance efflux transporter EmrE"/>
    <property type="match status" value="2"/>
</dbReference>
<feature type="transmembrane region" description="Helical" evidence="2">
    <location>
        <begin position="290"/>
        <end position="307"/>
    </location>
</feature>
<feature type="transmembrane region" description="Helical" evidence="2">
    <location>
        <begin position="145"/>
        <end position="162"/>
    </location>
</feature>
<name>A0A3S1IY63_9CYAN</name>
<evidence type="ECO:0000256" key="2">
    <source>
        <dbReference type="SAM" id="Phobius"/>
    </source>
</evidence>
<dbReference type="Pfam" id="PF00892">
    <property type="entry name" value="EamA"/>
    <property type="match status" value="2"/>
</dbReference>
<feature type="transmembrane region" description="Helical" evidence="2">
    <location>
        <begin position="260"/>
        <end position="284"/>
    </location>
</feature>
<dbReference type="PANTHER" id="PTHR22911:SF76">
    <property type="entry name" value="EAMA DOMAIN-CONTAINING PROTEIN"/>
    <property type="match status" value="1"/>
</dbReference>
<dbReference type="InterPro" id="IPR037185">
    <property type="entry name" value="EmrE-like"/>
</dbReference>
<feature type="transmembrane region" description="Helical" evidence="2">
    <location>
        <begin position="50"/>
        <end position="68"/>
    </location>
</feature>
<accession>A0A3S1IY63</accession>